<organism evidence="1 2">
    <name type="scientific">Gigaspora margarita</name>
    <dbReference type="NCBI Taxonomy" id="4874"/>
    <lineage>
        <taxon>Eukaryota</taxon>
        <taxon>Fungi</taxon>
        <taxon>Fungi incertae sedis</taxon>
        <taxon>Mucoromycota</taxon>
        <taxon>Glomeromycotina</taxon>
        <taxon>Glomeromycetes</taxon>
        <taxon>Diversisporales</taxon>
        <taxon>Gigasporaceae</taxon>
        <taxon>Gigaspora</taxon>
    </lineage>
</organism>
<reference evidence="1 2" key="1">
    <citation type="submission" date="2021-06" db="EMBL/GenBank/DDBJ databases">
        <authorList>
            <person name="Kallberg Y."/>
            <person name="Tangrot J."/>
            <person name="Rosling A."/>
        </authorList>
    </citation>
    <scope>NUCLEOTIDE SEQUENCE [LARGE SCALE GENOMIC DNA]</scope>
    <source>
        <strain evidence="1 2">120-4 pot B 10/14</strain>
    </source>
</reference>
<dbReference type="Proteomes" id="UP000789901">
    <property type="component" value="Unassembled WGS sequence"/>
</dbReference>
<name>A0ABN7VG48_GIGMA</name>
<protein>
    <submittedName>
        <fullName evidence="1">43855_t:CDS:1</fullName>
    </submittedName>
</protein>
<accession>A0ABN7VG48</accession>
<proteinExistence type="predicted"/>
<dbReference type="EMBL" id="CAJVQB010014565">
    <property type="protein sequence ID" value="CAG8769274.1"/>
    <property type="molecule type" value="Genomic_DNA"/>
</dbReference>
<keyword evidence="2" id="KW-1185">Reference proteome</keyword>
<evidence type="ECO:0000313" key="1">
    <source>
        <dbReference type="EMBL" id="CAG8769274.1"/>
    </source>
</evidence>
<evidence type="ECO:0000313" key="2">
    <source>
        <dbReference type="Proteomes" id="UP000789901"/>
    </source>
</evidence>
<comment type="caution">
    <text evidence="1">The sequence shown here is derived from an EMBL/GenBank/DDBJ whole genome shotgun (WGS) entry which is preliminary data.</text>
</comment>
<sequence length="42" mass="4983">MNRRVGNRIPLKQVRSLRNRKEDTRVVIKKPSLELIDRIVKG</sequence>
<gene>
    <name evidence="1" type="ORF">GMARGA_LOCUS18339</name>
</gene>
<feature type="non-terminal residue" evidence="1">
    <location>
        <position position="42"/>
    </location>
</feature>